<feature type="site" description="Lowers pKa of active site Tyr" evidence="6">
    <location>
        <position position="74"/>
    </location>
</feature>
<evidence type="ECO:0000256" key="6">
    <source>
        <dbReference type="PIRSR" id="PIRSR000097-3"/>
    </source>
</evidence>
<comment type="similarity">
    <text evidence="1">Belongs to the aldo/keto reductase family.</text>
</comment>
<dbReference type="RefSeq" id="WP_115482002.1">
    <property type="nucleotide sequence ID" value="NZ_QRCT01000028.1"/>
</dbReference>
<reference evidence="8 9" key="1">
    <citation type="submission" date="2018-07" db="EMBL/GenBank/DDBJ databases">
        <title>Anaerosacharophilus polymeroproducens gen. nov. sp. nov., an anaerobic bacterium isolated from salt field.</title>
        <authorList>
            <person name="Kim W."/>
            <person name="Yang S.-H."/>
            <person name="Oh J."/>
            <person name="Lee J.-H."/>
            <person name="Kwon K.K."/>
        </authorList>
    </citation>
    <scope>NUCLEOTIDE SEQUENCE [LARGE SCALE GENOMIC DNA]</scope>
    <source>
        <strain evidence="8 9">MCWD5</strain>
    </source>
</reference>
<dbReference type="PRINTS" id="PR00069">
    <property type="entry name" value="ALDKETRDTASE"/>
</dbReference>
<comment type="caution">
    <text evidence="8">The sequence shown here is derived from an EMBL/GenBank/DDBJ whole genome shotgun (WGS) entry which is preliminary data.</text>
</comment>
<evidence type="ECO:0000256" key="4">
    <source>
        <dbReference type="PIRSR" id="PIRSR000097-1"/>
    </source>
</evidence>
<dbReference type="InterPro" id="IPR018170">
    <property type="entry name" value="Aldo/ket_reductase_CS"/>
</dbReference>
<dbReference type="PANTHER" id="PTHR43827">
    <property type="entry name" value="2,5-DIKETO-D-GLUCONIC ACID REDUCTASE"/>
    <property type="match status" value="1"/>
</dbReference>
<evidence type="ECO:0000256" key="5">
    <source>
        <dbReference type="PIRSR" id="PIRSR000097-2"/>
    </source>
</evidence>
<sequence>MKKMLELRNHMQIPTIGFGTYKSTQARDIKEFEDAIRAGNRYFDTASFYGNEEKLGSVLNASNLPRESFQIASKVWKEEMGYENTLNACKASLKRLQMNYIDVYLVHWPKADIQDENWKVKLLDTWKAMEECYEAGLVKAIGVSNFLPHHLDVIMEKAKVQPMINQLEFHPGYIQAEAVLYSQKNDIVVQAWSPLGRTKLFEDPLLVELAEKYQVSVAQICLRFAIQQQVMPLPKSSNYERMLNNLDVFHFEIQEEDMERIQKMPQTGWSGEHPDRERVKFL</sequence>
<dbReference type="CDD" id="cd19071">
    <property type="entry name" value="AKR_AKR1-5-like"/>
    <property type="match status" value="1"/>
</dbReference>
<dbReference type="PROSITE" id="PS00062">
    <property type="entry name" value="ALDOKETO_REDUCTASE_2"/>
    <property type="match status" value="1"/>
</dbReference>
<proteinExistence type="inferred from homology"/>
<evidence type="ECO:0000256" key="1">
    <source>
        <dbReference type="ARBA" id="ARBA00007905"/>
    </source>
</evidence>
<evidence type="ECO:0000259" key="7">
    <source>
        <dbReference type="Pfam" id="PF00248"/>
    </source>
</evidence>
<keyword evidence="9" id="KW-1185">Reference proteome</keyword>
<dbReference type="AlphaFoldDB" id="A0A371AUT1"/>
<protein>
    <submittedName>
        <fullName evidence="8">Aldo/keto reductase</fullName>
    </submittedName>
</protein>
<dbReference type="FunFam" id="3.20.20.100:FF:000015">
    <property type="entry name" value="Oxidoreductase, aldo/keto reductase family"/>
    <property type="match status" value="1"/>
</dbReference>
<feature type="active site" description="Proton donor" evidence="4">
    <location>
        <position position="49"/>
    </location>
</feature>
<dbReference type="InterPro" id="IPR036812">
    <property type="entry name" value="NAD(P)_OxRdtase_dom_sf"/>
</dbReference>
<dbReference type="EMBL" id="QRCT01000028">
    <property type="protein sequence ID" value="RDU23333.1"/>
    <property type="molecule type" value="Genomic_DNA"/>
</dbReference>
<dbReference type="Pfam" id="PF00248">
    <property type="entry name" value="Aldo_ket_red"/>
    <property type="match status" value="1"/>
</dbReference>
<dbReference type="PIRSF" id="PIRSF000097">
    <property type="entry name" value="AKR"/>
    <property type="match status" value="1"/>
</dbReference>
<keyword evidence="3" id="KW-0560">Oxidoreductase</keyword>
<dbReference type="GO" id="GO:0016616">
    <property type="term" value="F:oxidoreductase activity, acting on the CH-OH group of donors, NAD or NADP as acceptor"/>
    <property type="evidence" value="ECO:0007669"/>
    <property type="project" value="UniProtKB-ARBA"/>
</dbReference>
<accession>A0A371AUT1</accession>
<dbReference type="PANTHER" id="PTHR43827:SF3">
    <property type="entry name" value="NADP-DEPENDENT OXIDOREDUCTASE DOMAIN-CONTAINING PROTEIN"/>
    <property type="match status" value="1"/>
</dbReference>
<name>A0A371AUT1_9FIRM</name>
<evidence type="ECO:0000313" key="9">
    <source>
        <dbReference type="Proteomes" id="UP000255036"/>
    </source>
</evidence>
<dbReference type="InterPro" id="IPR023210">
    <property type="entry name" value="NADP_OxRdtase_dom"/>
</dbReference>
<keyword evidence="2" id="KW-0521">NADP</keyword>
<evidence type="ECO:0000256" key="3">
    <source>
        <dbReference type="ARBA" id="ARBA00023002"/>
    </source>
</evidence>
<evidence type="ECO:0000313" key="8">
    <source>
        <dbReference type="EMBL" id="RDU23333.1"/>
    </source>
</evidence>
<dbReference type="OrthoDB" id="9804790at2"/>
<dbReference type="Proteomes" id="UP000255036">
    <property type="component" value="Unassembled WGS sequence"/>
</dbReference>
<dbReference type="SUPFAM" id="SSF51430">
    <property type="entry name" value="NAD(P)-linked oxidoreductase"/>
    <property type="match status" value="1"/>
</dbReference>
<organism evidence="8 9">
    <name type="scientific">Anaerosacchariphilus polymeriproducens</name>
    <dbReference type="NCBI Taxonomy" id="1812858"/>
    <lineage>
        <taxon>Bacteria</taxon>
        <taxon>Bacillati</taxon>
        <taxon>Bacillota</taxon>
        <taxon>Clostridia</taxon>
        <taxon>Lachnospirales</taxon>
        <taxon>Lachnospiraceae</taxon>
        <taxon>Anaerosacchariphilus</taxon>
    </lineage>
</organism>
<dbReference type="InterPro" id="IPR020471">
    <property type="entry name" value="AKR"/>
</dbReference>
<feature type="domain" description="NADP-dependent oxidoreductase" evidence="7">
    <location>
        <begin position="16"/>
        <end position="263"/>
    </location>
</feature>
<gene>
    <name evidence="8" type="ORF">DWV06_09765</name>
</gene>
<evidence type="ECO:0000256" key="2">
    <source>
        <dbReference type="ARBA" id="ARBA00022857"/>
    </source>
</evidence>
<dbReference type="Gene3D" id="3.20.20.100">
    <property type="entry name" value="NADP-dependent oxidoreductase domain"/>
    <property type="match status" value="1"/>
</dbReference>
<feature type="binding site" evidence="5">
    <location>
        <position position="107"/>
    </location>
    <ligand>
        <name>substrate</name>
    </ligand>
</feature>